<reference evidence="2 3" key="1">
    <citation type="submission" date="2019-02" db="EMBL/GenBank/DDBJ databases">
        <title>Deep-cultivation of Planctomycetes and their phenomic and genomic characterization uncovers novel biology.</title>
        <authorList>
            <person name="Wiegand S."/>
            <person name="Jogler M."/>
            <person name="Boedeker C."/>
            <person name="Pinto D."/>
            <person name="Vollmers J."/>
            <person name="Rivas-Marin E."/>
            <person name="Kohn T."/>
            <person name="Peeters S.H."/>
            <person name="Heuer A."/>
            <person name="Rast P."/>
            <person name="Oberbeckmann S."/>
            <person name="Bunk B."/>
            <person name="Jeske O."/>
            <person name="Meyerdierks A."/>
            <person name="Storesund J.E."/>
            <person name="Kallscheuer N."/>
            <person name="Luecker S."/>
            <person name="Lage O.M."/>
            <person name="Pohl T."/>
            <person name="Merkel B.J."/>
            <person name="Hornburger P."/>
            <person name="Mueller R.-W."/>
            <person name="Bruemmer F."/>
            <person name="Labrenz M."/>
            <person name="Spormann A.M."/>
            <person name="Op den Camp H."/>
            <person name="Overmann J."/>
            <person name="Amann R."/>
            <person name="Jetten M.S.M."/>
            <person name="Mascher T."/>
            <person name="Medema M.H."/>
            <person name="Devos D.P."/>
            <person name="Kaster A.-K."/>
            <person name="Ovreas L."/>
            <person name="Rohde M."/>
            <person name="Galperin M.Y."/>
            <person name="Jogler C."/>
        </authorList>
    </citation>
    <scope>NUCLEOTIDE SEQUENCE [LARGE SCALE GENOMIC DNA]</scope>
    <source>
        <strain evidence="2 3">Q31a</strain>
    </source>
</reference>
<name>A0A518GFB8_9BACT</name>
<gene>
    <name evidence="2" type="ORF">Q31a_56890</name>
</gene>
<organism evidence="2 3">
    <name type="scientific">Aureliella helgolandensis</name>
    <dbReference type="NCBI Taxonomy" id="2527968"/>
    <lineage>
        <taxon>Bacteria</taxon>
        <taxon>Pseudomonadati</taxon>
        <taxon>Planctomycetota</taxon>
        <taxon>Planctomycetia</taxon>
        <taxon>Pirellulales</taxon>
        <taxon>Pirellulaceae</taxon>
        <taxon>Aureliella</taxon>
    </lineage>
</organism>
<evidence type="ECO:0000256" key="1">
    <source>
        <dbReference type="SAM" id="MobiDB-lite"/>
    </source>
</evidence>
<dbReference type="EMBL" id="CP036298">
    <property type="protein sequence ID" value="QDV27301.1"/>
    <property type="molecule type" value="Genomic_DNA"/>
</dbReference>
<evidence type="ECO:0000313" key="2">
    <source>
        <dbReference type="EMBL" id="QDV27301.1"/>
    </source>
</evidence>
<accession>A0A518GFB8</accession>
<dbReference type="AlphaFoldDB" id="A0A518GFB8"/>
<dbReference type="Proteomes" id="UP000318017">
    <property type="component" value="Chromosome"/>
</dbReference>
<protein>
    <submittedName>
        <fullName evidence="2">Uncharacterized protein</fullName>
    </submittedName>
</protein>
<dbReference type="KEGG" id="ahel:Q31a_56890"/>
<evidence type="ECO:0000313" key="3">
    <source>
        <dbReference type="Proteomes" id="UP000318017"/>
    </source>
</evidence>
<feature type="compositionally biased region" description="Polar residues" evidence="1">
    <location>
        <begin position="66"/>
        <end position="77"/>
    </location>
</feature>
<sequence length="91" mass="9707">MFVAFGKRCPTPKVQSTRRAVPAFGVGHLFPGRAPYRSGDGHGPGGQATGYGSREVRGTGYGRYSDLTNSCSTSETQAVPGDEFQPLSIRR</sequence>
<proteinExistence type="predicted"/>
<feature type="region of interest" description="Disordered" evidence="1">
    <location>
        <begin position="32"/>
        <end position="91"/>
    </location>
</feature>
<keyword evidence="3" id="KW-1185">Reference proteome</keyword>